<dbReference type="CDD" id="cd07153">
    <property type="entry name" value="Fur_like"/>
    <property type="match status" value="1"/>
</dbReference>
<evidence type="ECO:0000256" key="10">
    <source>
        <dbReference type="ARBA" id="ARBA00023163"/>
    </source>
</evidence>
<dbReference type="SUPFAM" id="SSF46785">
    <property type="entry name" value="Winged helix' DNA-binding domain"/>
    <property type="match status" value="1"/>
</dbReference>
<dbReference type="AlphaFoldDB" id="A0A3B1D0C9"/>
<evidence type="ECO:0000256" key="9">
    <source>
        <dbReference type="ARBA" id="ARBA00023125"/>
    </source>
</evidence>
<reference evidence="12" key="1">
    <citation type="submission" date="2018-06" db="EMBL/GenBank/DDBJ databases">
        <authorList>
            <person name="Zhirakovskaya E."/>
        </authorList>
    </citation>
    <scope>NUCLEOTIDE SEQUENCE</scope>
</reference>
<keyword evidence="8" id="KW-0805">Transcription regulation</keyword>
<dbReference type="GO" id="GO:0005829">
    <property type="term" value="C:cytosol"/>
    <property type="evidence" value="ECO:0007669"/>
    <property type="project" value="TreeGrafter"/>
</dbReference>
<dbReference type="InterPro" id="IPR036390">
    <property type="entry name" value="WH_DNA-bd_sf"/>
</dbReference>
<dbReference type="InterPro" id="IPR002481">
    <property type="entry name" value="FUR"/>
</dbReference>
<evidence type="ECO:0000256" key="6">
    <source>
        <dbReference type="ARBA" id="ARBA00022723"/>
    </source>
</evidence>
<dbReference type="Gene3D" id="3.30.1490.190">
    <property type="match status" value="1"/>
</dbReference>
<dbReference type="GO" id="GO:0008270">
    <property type="term" value="F:zinc ion binding"/>
    <property type="evidence" value="ECO:0007669"/>
    <property type="project" value="TreeGrafter"/>
</dbReference>
<comment type="subunit">
    <text evidence="3">Homodimer.</text>
</comment>
<evidence type="ECO:0000256" key="8">
    <source>
        <dbReference type="ARBA" id="ARBA00023015"/>
    </source>
</evidence>
<feature type="compositionally biased region" description="Basic residues" evidence="11">
    <location>
        <begin position="1"/>
        <end position="11"/>
    </location>
</feature>
<keyword evidence="4" id="KW-0963">Cytoplasm</keyword>
<keyword evidence="7" id="KW-0862">Zinc</keyword>
<keyword evidence="5" id="KW-0678">Repressor</keyword>
<protein>
    <submittedName>
        <fullName evidence="12">Ferric uptake regulation protein FUR</fullName>
    </submittedName>
</protein>
<evidence type="ECO:0000256" key="4">
    <source>
        <dbReference type="ARBA" id="ARBA00022490"/>
    </source>
</evidence>
<dbReference type="InterPro" id="IPR036388">
    <property type="entry name" value="WH-like_DNA-bd_sf"/>
</dbReference>
<dbReference type="GO" id="GO:0003700">
    <property type="term" value="F:DNA-binding transcription factor activity"/>
    <property type="evidence" value="ECO:0007669"/>
    <property type="project" value="InterPro"/>
</dbReference>
<sequence>MKKKREIKKAGRPVSSKASGRIHAQKTDYEEVFRNFLQTRGLKLTRERKVILEEVFRYHDHFDIDEFYLKLRQDGLKVSKASIYRTLPLLLECGLVDEVKTTERQAFYEHIHGHKHHDHLICLSCGKVIEFYSPDIERLQKEICRKSRFKSLRHILEIQGHCKDCAGV</sequence>
<keyword evidence="6" id="KW-0479">Metal-binding</keyword>
<comment type="similarity">
    <text evidence="2">Belongs to the Fur family.</text>
</comment>
<dbReference type="PANTHER" id="PTHR33202:SF2">
    <property type="entry name" value="FERRIC UPTAKE REGULATION PROTEIN"/>
    <property type="match status" value="1"/>
</dbReference>
<keyword evidence="9" id="KW-0238">DNA-binding</keyword>
<evidence type="ECO:0000256" key="3">
    <source>
        <dbReference type="ARBA" id="ARBA00011738"/>
    </source>
</evidence>
<dbReference type="PANTHER" id="PTHR33202">
    <property type="entry name" value="ZINC UPTAKE REGULATION PROTEIN"/>
    <property type="match status" value="1"/>
</dbReference>
<evidence type="ECO:0000256" key="1">
    <source>
        <dbReference type="ARBA" id="ARBA00004496"/>
    </source>
</evidence>
<comment type="subcellular location">
    <subcellularLocation>
        <location evidence="1">Cytoplasm</location>
    </subcellularLocation>
</comment>
<dbReference type="GO" id="GO:0045892">
    <property type="term" value="P:negative regulation of DNA-templated transcription"/>
    <property type="evidence" value="ECO:0007669"/>
    <property type="project" value="TreeGrafter"/>
</dbReference>
<dbReference type="EMBL" id="UOGI01000056">
    <property type="protein sequence ID" value="VAX29518.1"/>
    <property type="molecule type" value="Genomic_DNA"/>
</dbReference>
<dbReference type="InterPro" id="IPR043135">
    <property type="entry name" value="Fur_C"/>
</dbReference>
<evidence type="ECO:0000256" key="5">
    <source>
        <dbReference type="ARBA" id="ARBA00022491"/>
    </source>
</evidence>
<proteinExistence type="inferred from homology"/>
<evidence type="ECO:0000256" key="2">
    <source>
        <dbReference type="ARBA" id="ARBA00007957"/>
    </source>
</evidence>
<dbReference type="Pfam" id="PF01475">
    <property type="entry name" value="FUR"/>
    <property type="match status" value="1"/>
</dbReference>
<name>A0A3B1D0C9_9ZZZZ</name>
<organism evidence="12">
    <name type="scientific">hydrothermal vent metagenome</name>
    <dbReference type="NCBI Taxonomy" id="652676"/>
    <lineage>
        <taxon>unclassified sequences</taxon>
        <taxon>metagenomes</taxon>
        <taxon>ecological metagenomes</taxon>
    </lineage>
</organism>
<dbReference type="GO" id="GO:1900376">
    <property type="term" value="P:regulation of secondary metabolite biosynthetic process"/>
    <property type="evidence" value="ECO:0007669"/>
    <property type="project" value="TreeGrafter"/>
</dbReference>
<evidence type="ECO:0000256" key="7">
    <source>
        <dbReference type="ARBA" id="ARBA00022833"/>
    </source>
</evidence>
<accession>A0A3B1D0C9</accession>
<evidence type="ECO:0000313" key="12">
    <source>
        <dbReference type="EMBL" id="VAX29518.1"/>
    </source>
</evidence>
<evidence type="ECO:0000256" key="11">
    <source>
        <dbReference type="SAM" id="MobiDB-lite"/>
    </source>
</evidence>
<feature type="region of interest" description="Disordered" evidence="11">
    <location>
        <begin position="1"/>
        <end position="20"/>
    </location>
</feature>
<gene>
    <name evidence="12" type="ORF">MNBD_NITROSPIRAE03-855</name>
</gene>
<dbReference type="GO" id="GO:0000976">
    <property type="term" value="F:transcription cis-regulatory region binding"/>
    <property type="evidence" value="ECO:0007669"/>
    <property type="project" value="TreeGrafter"/>
</dbReference>
<keyword evidence="10" id="KW-0804">Transcription</keyword>
<dbReference type="Gene3D" id="1.10.10.10">
    <property type="entry name" value="Winged helix-like DNA-binding domain superfamily/Winged helix DNA-binding domain"/>
    <property type="match status" value="1"/>
</dbReference>